<accession>A0ABP9SVV0</accession>
<feature type="region of interest" description="Disordered" evidence="1">
    <location>
        <begin position="1"/>
        <end position="29"/>
    </location>
</feature>
<sequence length="208" mass="22082">MHQSLNPWITTDAADSTDEETPGTHLPPEPVITAPLKGMIEPDAADRLGRRTMPGSATVWITGAHGGAGESRIAALLDGARVTDHCWPVLQDGSTPRVLLACRADMHGLTTARNALTQWASGAAPTLDLLGLAVLADAPGKTPKGLRDFAAIVGGGAPRLWILPWVEAWRHGDSITPPPVREYQRFITDLAVLATDTAPRTINRKVSA</sequence>
<protein>
    <submittedName>
        <fullName evidence="2">Uncharacterized protein</fullName>
    </submittedName>
</protein>
<gene>
    <name evidence="2" type="ORF">GCM10023346_48450</name>
</gene>
<dbReference type="RefSeq" id="WP_345453769.1">
    <property type="nucleotide sequence ID" value="NZ_BAABKK010000038.1"/>
</dbReference>
<name>A0ABP9SVV0_9MICC</name>
<keyword evidence="3" id="KW-1185">Reference proteome</keyword>
<reference evidence="3" key="1">
    <citation type="journal article" date="2019" name="Int. J. Syst. Evol. Microbiol.">
        <title>The Global Catalogue of Microorganisms (GCM) 10K type strain sequencing project: providing services to taxonomists for standard genome sequencing and annotation.</title>
        <authorList>
            <consortium name="The Broad Institute Genomics Platform"/>
            <consortium name="The Broad Institute Genome Sequencing Center for Infectious Disease"/>
            <person name="Wu L."/>
            <person name="Ma J."/>
        </authorList>
    </citation>
    <scope>NUCLEOTIDE SEQUENCE [LARGE SCALE GENOMIC DNA]</scope>
    <source>
        <strain evidence="3">JCM 18514</strain>
    </source>
</reference>
<evidence type="ECO:0000313" key="2">
    <source>
        <dbReference type="EMBL" id="GAA5202168.1"/>
    </source>
</evidence>
<proteinExistence type="predicted"/>
<organism evidence="2 3">
    <name type="scientific">Arthrobacter gyeryongensis</name>
    <dbReference type="NCBI Taxonomy" id="1650592"/>
    <lineage>
        <taxon>Bacteria</taxon>
        <taxon>Bacillati</taxon>
        <taxon>Actinomycetota</taxon>
        <taxon>Actinomycetes</taxon>
        <taxon>Micrococcales</taxon>
        <taxon>Micrococcaceae</taxon>
        <taxon>Arthrobacter</taxon>
    </lineage>
</organism>
<dbReference type="EMBL" id="BAABKK010000038">
    <property type="protein sequence ID" value="GAA5202168.1"/>
    <property type="molecule type" value="Genomic_DNA"/>
</dbReference>
<evidence type="ECO:0000256" key="1">
    <source>
        <dbReference type="SAM" id="MobiDB-lite"/>
    </source>
</evidence>
<comment type="caution">
    <text evidence="2">The sequence shown here is derived from an EMBL/GenBank/DDBJ whole genome shotgun (WGS) entry which is preliminary data.</text>
</comment>
<dbReference type="Pfam" id="PF20373">
    <property type="entry name" value="DUF6668"/>
    <property type="match status" value="1"/>
</dbReference>
<dbReference type="Proteomes" id="UP001500200">
    <property type="component" value="Unassembled WGS sequence"/>
</dbReference>
<dbReference type="InterPro" id="IPR046609">
    <property type="entry name" value="DUF6668"/>
</dbReference>
<evidence type="ECO:0000313" key="3">
    <source>
        <dbReference type="Proteomes" id="UP001500200"/>
    </source>
</evidence>